<accession>A0A8A4TY56</accession>
<sequence length="105" mass="11048">MTEQVTSRRQGGPDSALTDVELGMMQTLDRASIATEAIVTTLMILADEGSDQDVMLRILADAASANKAIVGAISAVNETERKGVGEERKASRTGRHGSASEFIGL</sequence>
<feature type="compositionally biased region" description="Basic and acidic residues" evidence="1">
    <location>
        <begin position="80"/>
        <end position="90"/>
    </location>
</feature>
<gene>
    <name evidence="2" type="ORF">J3U87_17130</name>
</gene>
<feature type="region of interest" description="Disordered" evidence="1">
    <location>
        <begin position="80"/>
        <end position="105"/>
    </location>
</feature>
<reference evidence="2" key="1">
    <citation type="submission" date="2021-03" db="EMBL/GenBank/DDBJ databases">
        <title>Acanthopleuribacteraceae sp. M133.</title>
        <authorList>
            <person name="Wang G."/>
        </authorList>
    </citation>
    <scope>NUCLEOTIDE SEQUENCE</scope>
    <source>
        <strain evidence="2">M133</strain>
    </source>
</reference>
<evidence type="ECO:0000256" key="1">
    <source>
        <dbReference type="SAM" id="MobiDB-lite"/>
    </source>
</evidence>
<dbReference type="AlphaFoldDB" id="A0A8A4TY56"/>
<dbReference type="KEGG" id="scor:J3U87_17130"/>
<dbReference type="Proteomes" id="UP000663929">
    <property type="component" value="Chromosome"/>
</dbReference>
<evidence type="ECO:0000313" key="2">
    <source>
        <dbReference type="EMBL" id="QTD54171.1"/>
    </source>
</evidence>
<dbReference type="RefSeq" id="WP_237384269.1">
    <property type="nucleotide sequence ID" value="NZ_CP071793.1"/>
</dbReference>
<proteinExistence type="predicted"/>
<name>A0A8A4TY56_SULCO</name>
<organism evidence="2 3">
    <name type="scientific">Sulfidibacter corallicola</name>
    <dbReference type="NCBI Taxonomy" id="2818388"/>
    <lineage>
        <taxon>Bacteria</taxon>
        <taxon>Pseudomonadati</taxon>
        <taxon>Acidobacteriota</taxon>
        <taxon>Holophagae</taxon>
        <taxon>Acanthopleuribacterales</taxon>
        <taxon>Acanthopleuribacteraceae</taxon>
        <taxon>Sulfidibacter</taxon>
    </lineage>
</organism>
<keyword evidence="3" id="KW-1185">Reference proteome</keyword>
<dbReference type="EMBL" id="CP071793">
    <property type="protein sequence ID" value="QTD54171.1"/>
    <property type="molecule type" value="Genomic_DNA"/>
</dbReference>
<protein>
    <submittedName>
        <fullName evidence="2">Uncharacterized protein</fullName>
    </submittedName>
</protein>
<evidence type="ECO:0000313" key="3">
    <source>
        <dbReference type="Proteomes" id="UP000663929"/>
    </source>
</evidence>